<feature type="domain" description="NAD-dependent epimerase/dehydratase" evidence="3">
    <location>
        <begin position="197"/>
        <end position="304"/>
    </location>
</feature>
<reference evidence="5" key="1">
    <citation type="submission" date="2020-01" db="EMBL/GenBank/DDBJ databases">
        <title>'Steroidobacter agaridevorans' sp. nov., agar-degrading bacteria isolated from rhizosphere soils.</title>
        <authorList>
            <person name="Ikenaga M."/>
            <person name="Kataoka M."/>
            <person name="Murouchi A."/>
            <person name="Katsuragi S."/>
            <person name="Sakai M."/>
        </authorList>
    </citation>
    <scope>NUCLEOTIDE SEQUENCE [LARGE SCALE GENOMIC DNA]</scope>
    <source>
        <strain evidence="5">YU21-B</strain>
    </source>
</reference>
<dbReference type="Proteomes" id="UP000445000">
    <property type="component" value="Unassembled WGS sequence"/>
</dbReference>
<dbReference type="PANTHER" id="PTHR43000">
    <property type="entry name" value="DTDP-D-GLUCOSE 4,6-DEHYDRATASE-RELATED"/>
    <property type="match status" value="1"/>
</dbReference>
<dbReference type="InterPro" id="IPR001509">
    <property type="entry name" value="Epimerase_deHydtase"/>
</dbReference>
<evidence type="ECO:0000256" key="2">
    <source>
        <dbReference type="ARBA" id="ARBA00007637"/>
    </source>
</evidence>
<sequence>MGKLWTSDETIQFSGRGGNGRWSGDALVLVTGGAGFIGSHVANLLAESGSRVRVIDALDAQVHGEEPGFPAHLHADVERVEGDIRDRETLSAALQGVTHVCHLAAAVGVGQSMYEIERYVDINNRGTALLLETLMDRPLQRLVVASSMSVYGEGLYRQPGGNGSQYCEPQLRSREQLSEGRWEIETAEGELEPVATPETKHVAPASVYALSKYDQEQMCHMFGSAYGVPTVALRFFNAYGPHQALSNPYTGVLAIFASRCLNGNSPLIFEDGRQRRDFVSVRDVAHACRLALTTPAIGETFNIGSGEPRTVLEVANSVIDAVNAPVDPLVTGKYRIGDIRHCFADISKAERLLGYRPQVKFEDGLVELAEWLAGTSANDNFMRASAELDRRGLTL</sequence>
<name>A0A829YLZ8_9GAMM</name>
<keyword evidence="5" id="KW-1185">Reference proteome</keyword>
<protein>
    <submittedName>
        <fullName evidence="4">Nucleoside-diphosphate-sugar epimerase</fullName>
    </submittedName>
</protein>
<accession>A0A829YLZ8</accession>
<comment type="caution">
    <text evidence="4">The sequence shown here is derived from an EMBL/GenBank/DDBJ whole genome shotgun (WGS) entry which is preliminary data.</text>
</comment>
<dbReference type="Pfam" id="PF01370">
    <property type="entry name" value="Epimerase"/>
    <property type="match status" value="2"/>
</dbReference>
<dbReference type="Gene3D" id="3.40.50.720">
    <property type="entry name" value="NAD(P)-binding Rossmann-like Domain"/>
    <property type="match status" value="1"/>
</dbReference>
<evidence type="ECO:0000313" key="5">
    <source>
        <dbReference type="Proteomes" id="UP000445000"/>
    </source>
</evidence>
<organism evidence="4 5">
    <name type="scientific">Steroidobacter agaridevorans</name>
    <dbReference type="NCBI Taxonomy" id="2695856"/>
    <lineage>
        <taxon>Bacteria</taxon>
        <taxon>Pseudomonadati</taxon>
        <taxon>Pseudomonadota</taxon>
        <taxon>Gammaproteobacteria</taxon>
        <taxon>Steroidobacterales</taxon>
        <taxon>Steroidobacteraceae</taxon>
        <taxon>Steroidobacter</taxon>
    </lineage>
</organism>
<gene>
    <name evidence="4" type="ORF">GCM10011487_59110</name>
</gene>
<evidence type="ECO:0000256" key="1">
    <source>
        <dbReference type="ARBA" id="ARBA00005125"/>
    </source>
</evidence>
<comment type="similarity">
    <text evidence="2">Belongs to the NAD(P)-dependent epimerase/dehydratase family.</text>
</comment>
<dbReference type="AlphaFoldDB" id="A0A829YLZ8"/>
<dbReference type="EMBL" id="BLJN01000007">
    <property type="protein sequence ID" value="GFE83911.1"/>
    <property type="molecule type" value="Genomic_DNA"/>
</dbReference>
<dbReference type="InterPro" id="IPR036291">
    <property type="entry name" value="NAD(P)-bd_dom_sf"/>
</dbReference>
<dbReference type="PRINTS" id="PR01713">
    <property type="entry name" value="NUCEPIMERASE"/>
</dbReference>
<evidence type="ECO:0000259" key="3">
    <source>
        <dbReference type="Pfam" id="PF01370"/>
    </source>
</evidence>
<feature type="domain" description="NAD-dependent epimerase/dehydratase" evidence="3">
    <location>
        <begin position="28"/>
        <end position="159"/>
    </location>
</feature>
<evidence type="ECO:0000313" key="4">
    <source>
        <dbReference type="EMBL" id="GFE83911.1"/>
    </source>
</evidence>
<proteinExistence type="inferred from homology"/>
<dbReference type="SUPFAM" id="SSF51735">
    <property type="entry name" value="NAD(P)-binding Rossmann-fold domains"/>
    <property type="match status" value="1"/>
</dbReference>
<comment type="pathway">
    <text evidence="1">Bacterial outer membrane biogenesis; LPS O-antigen biosynthesis.</text>
</comment>